<evidence type="ECO:0000256" key="5">
    <source>
        <dbReference type="ARBA" id="ARBA00022777"/>
    </source>
</evidence>
<evidence type="ECO:0000313" key="13">
    <source>
        <dbReference type="Proteomes" id="UP000298030"/>
    </source>
</evidence>
<keyword evidence="13" id="KW-1185">Reference proteome</keyword>
<evidence type="ECO:0000256" key="7">
    <source>
        <dbReference type="ARBA" id="ARBA00047899"/>
    </source>
</evidence>
<protein>
    <recommendedName>
        <fullName evidence="1">non-specific serine/threonine protein kinase</fullName>
        <ecNumber evidence="1">2.7.11.1</ecNumber>
    </recommendedName>
</protein>
<dbReference type="InterPro" id="IPR028375">
    <property type="entry name" value="KA1/Ssp2_C"/>
</dbReference>
<reference evidence="12 13" key="1">
    <citation type="journal article" date="2019" name="Nat. Ecol. Evol.">
        <title>Megaphylogeny resolves global patterns of mushroom evolution.</title>
        <authorList>
            <person name="Varga T."/>
            <person name="Krizsan K."/>
            <person name="Foldi C."/>
            <person name="Dima B."/>
            <person name="Sanchez-Garcia M."/>
            <person name="Sanchez-Ramirez S."/>
            <person name="Szollosi G.J."/>
            <person name="Szarkandi J.G."/>
            <person name="Papp V."/>
            <person name="Albert L."/>
            <person name="Andreopoulos W."/>
            <person name="Angelini C."/>
            <person name="Antonin V."/>
            <person name="Barry K.W."/>
            <person name="Bougher N.L."/>
            <person name="Buchanan P."/>
            <person name="Buyck B."/>
            <person name="Bense V."/>
            <person name="Catcheside P."/>
            <person name="Chovatia M."/>
            <person name="Cooper J."/>
            <person name="Damon W."/>
            <person name="Desjardin D."/>
            <person name="Finy P."/>
            <person name="Geml J."/>
            <person name="Haridas S."/>
            <person name="Hughes K."/>
            <person name="Justo A."/>
            <person name="Karasinski D."/>
            <person name="Kautmanova I."/>
            <person name="Kiss B."/>
            <person name="Kocsube S."/>
            <person name="Kotiranta H."/>
            <person name="LaButti K.M."/>
            <person name="Lechner B.E."/>
            <person name="Liimatainen K."/>
            <person name="Lipzen A."/>
            <person name="Lukacs Z."/>
            <person name="Mihaltcheva S."/>
            <person name="Morgado L.N."/>
            <person name="Niskanen T."/>
            <person name="Noordeloos M.E."/>
            <person name="Ohm R.A."/>
            <person name="Ortiz-Santana B."/>
            <person name="Ovrebo C."/>
            <person name="Racz N."/>
            <person name="Riley R."/>
            <person name="Savchenko A."/>
            <person name="Shiryaev A."/>
            <person name="Soop K."/>
            <person name="Spirin V."/>
            <person name="Szebenyi C."/>
            <person name="Tomsovsky M."/>
            <person name="Tulloss R.E."/>
            <person name="Uehling J."/>
            <person name="Grigoriev I.V."/>
            <person name="Vagvolgyi C."/>
            <person name="Papp T."/>
            <person name="Martin F.M."/>
            <person name="Miettinen O."/>
            <person name="Hibbett D.S."/>
            <person name="Nagy L.G."/>
        </authorList>
    </citation>
    <scope>NUCLEOTIDE SEQUENCE [LARGE SCALE GENOMIC DNA]</scope>
    <source>
        <strain evidence="12 13">FP101781</strain>
    </source>
</reference>
<evidence type="ECO:0000313" key="12">
    <source>
        <dbReference type="EMBL" id="TEB33666.1"/>
    </source>
</evidence>
<keyword evidence="6" id="KW-0067">ATP-binding</keyword>
<dbReference type="SUPFAM" id="SSF103243">
    <property type="entry name" value="KA1-like"/>
    <property type="match status" value="1"/>
</dbReference>
<dbReference type="PROSITE" id="PS50032">
    <property type="entry name" value="KA1"/>
    <property type="match status" value="1"/>
</dbReference>
<organism evidence="12 13">
    <name type="scientific">Coprinellus micaceus</name>
    <name type="common">Glistening ink-cap mushroom</name>
    <name type="synonym">Coprinus micaceus</name>
    <dbReference type="NCBI Taxonomy" id="71717"/>
    <lineage>
        <taxon>Eukaryota</taxon>
        <taxon>Fungi</taxon>
        <taxon>Dikarya</taxon>
        <taxon>Basidiomycota</taxon>
        <taxon>Agaricomycotina</taxon>
        <taxon>Agaricomycetes</taxon>
        <taxon>Agaricomycetidae</taxon>
        <taxon>Agaricales</taxon>
        <taxon>Agaricineae</taxon>
        <taxon>Psathyrellaceae</taxon>
        <taxon>Coprinellus</taxon>
    </lineage>
</organism>
<comment type="catalytic activity">
    <reaction evidence="7">
        <text>L-threonyl-[protein] + ATP = O-phospho-L-threonyl-[protein] + ADP + H(+)</text>
        <dbReference type="Rhea" id="RHEA:46608"/>
        <dbReference type="Rhea" id="RHEA-COMP:11060"/>
        <dbReference type="Rhea" id="RHEA-COMP:11605"/>
        <dbReference type="ChEBI" id="CHEBI:15378"/>
        <dbReference type="ChEBI" id="CHEBI:30013"/>
        <dbReference type="ChEBI" id="CHEBI:30616"/>
        <dbReference type="ChEBI" id="CHEBI:61977"/>
        <dbReference type="ChEBI" id="CHEBI:456216"/>
        <dbReference type="EC" id="2.7.11.1"/>
    </reaction>
</comment>
<accession>A0A4Y7THM0</accession>
<feature type="domain" description="KA1" evidence="10">
    <location>
        <begin position="57"/>
        <end position="107"/>
    </location>
</feature>
<evidence type="ECO:0000256" key="9">
    <source>
        <dbReference type="SAM" id="MobiDB-lite"/>
    </source>
</evidence>
<feature type="region of interest" description="Disordered" evidence="9">
    <location>
        <begin position="33"/>
        <end position="61"/>
    </location>
</feature>
<dbReference type="GO" id="GO:0004674">
    <property type="term" value="F:protein serine/threonine kinase activity"/>
    <property type="evidence" value="ECO:0007669"/>
    <property type="project" value="UniProtKB-KW"/>
</dbReference>
<evidence type="ECO:0000256" key="4">
    <source>
        <dbReference type="ARBA" id="ARBA00022741"/>
    </source>
</evidence>
<evidence type="ECO:0000256" key="3">
    <source>
        <dbReference type="ARBA" id="ARBA00022679"/>
    </source>
</evidence>
<keyword evidence="2" id="KW-0723">Serine/threonine-protein kinase</keyword>
<evidence type="ECO:0000256" key="1">
    <source>
        <dbReference type="ARBA" id="ARBA00012513"/>
    </source>
</evidence>
<dbReference type="STRING" id="71717.A0A4Y7THM0"/>
<sequence length="109" mass="12223">MTTVRQVLDDLGIQVQEQSTYSYRCIRASKQGSAVEGSPTDTLTSTATQKGVYGSPTEDPGDEVRLNIELTRLEGLNDTYSLDIRRLKGNLRSYKFLYDTIREKAALSR</sequence>
<dbReference type="Proteomes" id="UP000298030">
    <property type="component" value="Unassembled WGS sequence"/>
</dbReference>
<gene>
    <name evidence="12" type="ORF">FA13DRAFT_1729932</name>
    <name evidence="11" type="ORF">FA13DRAFT_1742630</name>
</gene>
<comment type="caution">
    <text evidence="12">The sequence shown here is derived from an EMBL/GenBank/DDBJ whole genome shotgun (WGS) entry which is preliminary data.</text>
</comment>
<evidence type="ECO:0000256" key="6">
    <source>
        <dbReference type="ARBA" id="ARBA00022840"/>
    </source>
</evidence>
<feature type="compositionally biased region" description="Polar residues" evidence="9">
    <location>
        <begin position="39"/>
        <end position="49"/>
    </location>
</feature>
<dbReference type="Gene3D" id="3.30.310.80">
    <property type="entry name" value="Kinase associated domain 1, KA1"/>
    <property type="match status" value="1"/>
</dbReference>
<dbReference type="AlphaFoldDB" id="A0A4Y7THM0"/>
<dbReference type="InterPro" id="IPR001772">
    <property type="entry name" value="KA1_dom"/>
</dbReference>
<dbReference type="EMBL" id="QPFP01000130">
    <property type="protein sequence ID" value="TEB20854.1"/>
    <property type="molecule type" value="Genomic_DNA"/>
</dbReference>
<dbReference type="OrthoDB" id="193931at2759"/>
<evidence type="ECO:0000313" key="11">
    <source>
        <dbReference type="EMBL" id="TEB20854.1"/>
    </source>
</evidence>
<keyword evidence="4" id="KW-0547">Nucleotide-binding</keyword>
<evidence type="ECO:0000256" key="8">
    <source>
        <dbReference type="ARBA" id="ARBA00048679"/>
    </source>
</evidence>
<keyword evidence="5" id="KW-0418">Kinase</keyword>
<feature type="non-terminal residue" evidence="12">
    <location>
        <position position="1"/>
    </location>
</feature>
<dbReference type="EMBL" id="QPFP01000011">
    <property type="protein sequence ID" value="TEB33666.1"/>
    <property type="molecule type" value="Genomic_DNA"/>
</dbReference>
<comment type="catalytic activity">
    <reaction evidence="8">
        <text>L-seryl-[protein] + ATP = O-phospho-L-seryl-[protein] + ADP + H(+)</text>
        <dbReference type="Rhea" id="RHEA:17989"/>
        <dbReference type="Rhea" id="RHEA-COMP:9863"/>
        <dbReference type="Rhea" id="RHEA-COMP:11604"/>
        <dbReference type="ChEBI" id="CHEBI:15378"/>
        <dbReference type="ChEBI" id="CHEBI:29999"/>
        <dbReference type="ChEBI" id="CHEBI:30616"/>
        <dbReference type="ChEBI" id="CHEBI:83421"/>
        <dbReference type="ChEBI" id="CHEBI:456216"/>
        <dbReference type="EC" id="2.7.11.1"/>
    </reaction>
</comment>
<keyword evidence="3" id="KW-0808">Transferase</keyword>
<evidence type="ECO:0000259" key="10">
    <source>
        <dbReference type="PROSITE" id="PS50032"/>
    </source>
</evidence>
<dbReference type="Pfam" id="PF02149">
    <property type="entry name" value="KA1"/>
    <property type="match status" value="1"/>
</dbReference>
<evidence type="ECO:0000256" key="2">
    <source>
        <dbReference type="ARBA" id="ARBA00022527"/>
    </source>
</evidence>
<dbReference type="GO" id="GO:0005524">
    <property type="term" value="F:ATP binding"/>
    <property type="evidence" value="ECO:0007669"/>
    <property type="project" value="UniProtKB-KW"/>
</dbReference>
<dbReference type="EC" id="2.7.11.1" evidence="1"/>
<name>A0A4Y7THM0_COPMI</name>
<proteinExistence type="predicted"/>